<sequence>MFLPMLCLLYYKCPHQFSLLSVALIYFCHLKWLLRQ</sequence>
<reference evidence="2" key="1">
    <citation type="submission" date="2014-11" db="EMBL/GenBank/DDBJ databases">
        <authorList>
            <person name="Amaro Gonzalez C."/>
        </authorList>
    </citation>
    <scope>NUCLEOTIDE SEQUENCE</scope>
</reference>
<evidence type="ECO:0000256" key="1">
    <source>
        <dbReference type="SAM" id="Phobius"/>
    </source>
</evidence>
<feature type="transmembrane region" description="Helical" evidence="1">
    <location>
        <begin position="15"/>
        <end position="34"/>
    </location>
</feature>
<protein>
    <submittedName>
        <fullName evidence="2">Uncharacterized protein</fullName>
    </submittedName>
</protein>
<proteinExistence type="predicted"/>
<organism evidence="2">
    <name type="scientific">Anguilla anguilla</name>
    <name type="common">European freshwater eel</name>
    <name type="synonym">Muraena anguilla</name>
    <dbReference type="NCBI Taxonomy" id="7936"/>
    <lineage>
        <taxon>Eukaryota</taxon>
        <taxon>Metazoa</taxon>
        <taxon>Chordata</taxon>
        <taxon>Craniata</taxon>
        <taxon>Vertebrata</taxon>
        <taxon>Euteleostomi</taxon>
        <taxon>Actinopterygii</taxon>
        <taxon>Neopterygii</taxon>
        <taxon>Teleostei</taxon>
        <taxon>Anguilliformes</taxon>
        <taxon>Anguillidae</taxon>
        <taxon>Anguilla</taxon>
    </lineage>
</organism>
<accession>A0A0E9WGN2</accession>
<keyword evidence="1" id="KW-1133">Transmembrane helix</keyword>
<keyword evidence="1" id="KW-0472">Membrane</keyword>
<name>A0A0E9WGN2_ANGAN</name>
<dbReference type="AlphaFoldDB" id="A0A0E9WGN2"/>
<evidence type="ECO:0000313" key="2">
    <source>
        <dbReference type="EMBL" id="JAH89549.1"/>
    </source>
</evidence>
<dbReference type="EMBL" id="GBXM01019028">
    <property type="protein sequence ID" value="JAH89549.1"/>
    <property type="molecule type" value="Transcribed_RNA"/>
</dbReference>
<keyword evidence="1" id="KW-0812">Transmembrane</keyword>
<reference evidence="2" key="2">
    <citation type="journal article" date="2015" name="Fish Shellfish Immunol.">
        <title>Early steps in the European eel (Anguilla anguilla)-Vibrio vulnificus interaction in the gills: Role of the RtxA13 toxin.</title>
        <authorList>
            <person name="Callol A."/>
            <person name="Pajuelo D."/>
            <person name="Ebbesson L."/>
            <person name="Teles M."/>
            <person name="MacKenzie S."/>
            <person name="Amaro C."/>
        </authorList>
    </citation>
    <scope>NUCLEOTIDE SEQUENCE</scope>
</reference>